<keyword evidence="2" id="KW-1185">Reference proteome</keyword>
<organism evidence="1 2">
    <name type="scientific">Ehrlichia chaffeensis (strain ATCC CRL-10679 / Arkansas)</name>
    <dbReference type="NCBI Taxonomy" id="205920"/>
    <lineage>
        <taxon>Bacteria</taxon>
        <taxon>Pseudomonadati</taxon>
        <taxon>Pseudomonadota</taxon>
        <taxon>Alphaproteobacteria</taxon>
        <taxon>Rickettsiales</taxon>
        <taxon>Anaplasmataceae</taxon>
        <taxon>Ehrlichia</taxon>
    </lineage>
</organism>
<sequence length="184" mass="21380">MSKIYPVVQKEVSVMLDMKLQGADPSHNKDFLKITNAINYIRDQIMLLRCSYPHNLRVQCAMLSMFCVRAKARIMGLYQNEEGFSAEEKDELSSLRMSMYRDGIEYTTESLQYDIIRLLQSVVSCINGLVRGHTLFVYYEEEQWILCRIKAAYKICQEGMQSINKEKTEYVQIQCLLAPTLGYT</sequence>
<reference evidence="1 2" key="1">
    <citation type="journal article" date="2006" name="PLoS Genet.">
        <title>Comparative genomics of emerging human ehrlichiosis agents.</title>
        <authorList>
            <person name="Dunning Hotopp J.C."/>
            <person name="Lin M."/>
            <person name="Madupu R."/>
            <person name="Crabtree J."/>
            <person name="Angiuoli S.V."/>
            <person name="Eisen J.A."/>
            <person name="Seshadri R."/>
            <person name="Ren Q."/>
            <person name="Wu M."/>
            <person name="Utterback T.R."/>
            <person name="Smith S."/>
            <person name="Lewis M."/>
            <person name="Khouri H."/>
            <person name="Zhang C."/>
            <person name="Niu H."/>
            <person name="Lin Q."/>
            <person name="Ohashi N."/>
            <person name="Zhi N."/>
            <person name="Nelson W."/>
            <person name="Brinkac L.M."/>
            <person name="Dodson R.J."/>
            <person name="Rosovitz M.J."/>
            <person name="Sundaram J."/>
            <person name="Daugherty S.C."/>
            <person name="Davidsen T."/>
            <person name="Durkin A.S."/>
            <person name="Gwinn M."/>
            <person name="Haft D.H."/>
            <person name="Selengut J.D."/>
            <person name="Sullivan S.A."/>
            <person name="Zafar N."/>
            <person name="Zhou L."/>
            <person name="Benahmed F."/>
            <person name="Forberger H."/>
            <person name="Halpin R."/>
            <person name="Mulligan S."/>
            <person name="Robinson J."/>
            <person name="White O."/>
            <person name="Rikihisa Y."/>
            <person name="Tettelin H."/>
        </authorList>
    </citation>
    <scope>NUCLEOTIDE SEQUENCE [LARGE SCALE GENOMIC DNA]</scope>
    <source>
        <strain evidence="2">ATCC CRL-10679 / Arkansas</strain>
    </source>
</reference>
<proteinExistence type="predicted"/>
<gene>
    <name evidence="1" type="ordered locus">ECH_0276</name>
</gene>
<dbReference type="EMBL" id="CP000236">
    <property type="protein sequence ID" value="ABD44789.1"/>
    <property type="molecule type" value="Genomic_DNA"/>
</dbReference>
<name>Q2GHI6_EHRCR</name>
<accession>Q2GHI6</accession>
<dbReference type="RefSeq" id="WP_011452501.1">
    <property type="nucleotide sequence ID" value="NC_007799.1"/>
</dbReference>
<protein>
    <submittedName>
        <fullName evidence="1">Uncharacterized protein</fullName>
    </submittedName>
</protein>
<dbReference type="Proteomes" id="UP000008320">
    <property type="component" value="Chromosome"/>
</dbReference>
<dbReference type="AlphaFoldDB" id="Q2GHI6"/>
<dbReference type="HOGENOM" id="CLU_1466030_0_0_5"/>
<evidence type="ECO:0000313" key="1">
    <source>
        <dbReference type="EMBL" id="ABD44789.1"/>
    </source>
</evidence>
<dbReference type="KEGG" id="ech:ECH_0276"/>
<evidence type="ECO:0000313" key="2">
    <source>
        <dbReference type="Proteomes" id="UP000008320"/>
    </source>
</evidence>